<feature type="chain" id="PRO_5016613735" description="VAN3-binding protein-like auxin canalisation domain-containing protein" evidence="2">
    <location>
        <begin position="31"/>
        <end position="135"/>
    </location>
</feature>
<feature type="compositionally biased region" description="Low complexity" evidence="1">
    <location>
        <begin position="87"/>
        <end position="98"/>
    </location>
</feature>
<name>A0A368QRE9_SETIT</name>
<sequence length="135" mass="14450">MELGDAWMAPDKLQHALACLLISLLAAALAARSSRPGLRRRAAAVGSAASLAAGAVKEALDEAGSSDPPAPRPRMLRRTSWASRPPRSSSHWSAAGAARGRRARTATPGSRTAFPWCDGRLRSIRFRLLYASRVY</sequence>
<evidence type="ECO:0000313" key="3">
    <source>
        <dbReference type="EMBL" id="RCV20328.1"/>
    </source>
</evidence>
<evidence type="ECO:0000256" key="2">
    <source>
        <dbReference type="SAM" id="SignalP"/>
    </source>
</evidence>
<keyword evidence="2" id="KW-0732">Signal</keyword>
<accession>A0A368QRE9</accession>
<dbReference type="PANTHER" id="PTHR35462:SF2">
    <property type="entry name" value="TRANSMEMBRANE PROTEIN"/>
    <property type="match status" value="1"/>
</dbReference>
<evidence type="ECO:0000256" key="1">
    <source>
        <dbReference type="SAM" id="MobiDB-lite"/>
    </source>
</evidence>
<feature type="region of interest" description="Disordered" evidence="1">
    <location>
        <begin position="60"/>
        <end position="109"/>
    </location>
</feature>
<organism evidence="3">
    <name type="scientific">Setaria italica</name>
    <name type="common">Foxtail millet</name>
    <name type="synonym">Panicum italicum</name>
    <dbReference type="NCBI Taxonomy" id="4555"/>
    <lineage>
        <taxon>Eukaryota</taxon>
        <taxon>Viridiplantae</taxon>
        <taxon>Streptophyta</taxon>
        <taxon>Embryophyta</taxon>
        <taxon>Tracheophyta</taxon>
        <taxon>Spermatophyta</taxon>
        <taxon>Magnoliopsida</taxon>
        <taxon>Liliopsida</taxon>
        <taxon>Poales</taxon>
        <taxon>Poaceae</taxon>
        <taxon>PACMAD clade</taxon>
        <taxon>Panicoideae</taxon>
        <taxon>Panicodae</taxon>
        <taxon>Paniceae</taxon>
        <taxon>Cenchrinae</taxon>
        <taxon>Setaria</taxon>
    </lineage>
</organism>
<dbReference type="PANTHER" id="PTHR35462">
    <property type="match status" value="1"/>
</dbReference>
<protein>
    <recommendedName>
        <fullName evidence="4">VAN3-binding protein-like auxin canalisation domain-containing protein</fullName>
    </recommendedName>
</protein>
<gene>
    <name evidence="3" type="ORF">SETIT_4G047300v2</name>
</gene>
<evidence type="ECO:0008006" key="4">
    <source>
        <dbReference type="Google" id="ProtNLM"/>
    </source>
</evidence>
<reference evidence="3" key="2">
    <citation type="submission" date="2015-07" db="EMBL/GenBank/DDBJ databases">
        <authorList>
            <person name="Noorani M."/>
        </authorList>
    </citation>
    <scope>NUCLEOTIDE SEQUENCE</scope>
    <source>
        <strain evidence="3">Yugu1</strain>
    </source>
</reference>
<feature type="signal peptide" evidence="2">
    <location>
        <begin position="1"/>
        <end position="30"/>
    </location>
</feature>
<proteinExistence type="predicted"/>
<dbReference type="EMBL" id="CM003531">
    <property type="protein sequence ID" value="RCV20328.1"/>
    <property type="molecule type" value="Genomic_DNA"/>
</dbReference>
<dbReference type="AlphaFoldDB" id="A0A368QRE9"/>
<reference evidence="3" key="1">
    <citation type="journal article" date="2012" name="Nat. Biotechnol.">
        <title>Reference genome sequence of the model plant Setaria.</title>
        <authorList>
            <person name="Bennetzen J.L."/>
            <person name="Schmutz J."/>
            <person name="Wang H."/>
            <person name="Percifield R."/>
            <person name="Hawkins J."/>
            <person name="Pontaroli A.C."/>
            <person name="Estep M."/>
            <person name="Feng L."/>
            <person name="Vaughn J.N."/>
            <person name="Grimwood J."/>
            <person name="Jenkins J."/>
            <person name="Barry K."/>
            <person name="Lindquist E."/>
            <person name="Hellsten U."/>
            <person name="Deshpande S."/>
            <person name="Wang X."/>
            <person name="Wu X."/>
            <person name="Mitros T."/>
            <person name="Triplett J."/>
            <person name="Yang X."/>
            <person name="Ye C.Y."/>
            <person name="Mauro-Herrera M."/>
            <person name="Wang L."/>
            <person name="Li P."/>
            <person name="Sharma M."/>
            <person name="Sharma R."/>
            <person name="Ronald P.C."/>
            <person name="Panaud O."/>
            <person name="Kellogg E.A."/>
            <person name="Brutnell T.P."/>
            <person name="Doust A.N."/>
            <person name="Tuskan G.A."/>
            <person name="Rokhsar D."/>
            <person name="Devos K.M."/>
        </authorList>
    </citation>
    <scope>NUCLEOTIDE SEQUENCE [LARGE SCALE GENOMIC DNA]</scope>
    <source>
        <strain evidence="3">Yugu1</strain>
    </source>
</reference>